<dbReference type="Pfam" id="PF00589">
    <property type="entry name" value="Phage_integrase"/>
    <property type="match status" value="1"/>
</dbReference>
<dbReference type="PANTHER" id="PTHR30349">
    <property type="entry name" value="PHAGE INTEGRASE-RELATED"/>
    <property type="match status" value="1"/>
</dbReference>
<reference evidence="5 6" key="1">
    <citation type="submission" date="2020-09" db="EMBL/GenBank/DDBJ databases">
        <title>Novel species in genus Gordonia.</title>
        <authorList>
            <person name="Zhang G."/>
        </authorList>
    </citation>
    <scope>NUCLEOTIDE SEQUENCE [LARGE SCALE GENOMIC DNA]</scope>
    <source>
        <strain evidence="5 6">ON-33</strain>
    </source>
</reference>
<keyword evidence="6" id="KW-1185">Reference proteome</keyword>
<dbReference type="InterPro" id="IPR004107">
    <property type="entry name" value="Integrase_SAM-like_N"/>
</dbReference>
<proteinExistence type="predicted"/>
<dbReference type="Proteomes" id="UP000602395">
    <property type="component" value="Unassembled WGS sequence"/>
</dbReference>
<feature type="domain" description="Tyr recombinase" evidence="4">
    <location>
        <begin position="255"/>
        <end position="454"/>
    </location>
</feature>
<keyword evidence="2" id="KW-0238">DNA-binding</keyword>
<dbReference type="InterPro" id="IPR050090">
    <property type="entry name" value="Tyrosine_recombinase_XerCD"/>
</dbReference>
<dbReference type="SUPFAM" id="SSF56349">
    <property type="entry name" value="DNA breaking-rejoining enzymes"/>
    <property type="match status" value="1"/>
</dbReference>
<evidence type="ECO:0000256" key="1">
    <source>
        <dbReference type="ARBA" id="ARBA00022908"/>
    </source>
</evidence>
<dbReference type="InterPro" id="IPR002104">
    <property type="entry name" value="Integrase_catalytic"/>
</dbReference>
<protein>
    <submittedName>
        <fullName evidence="5">Site-specific integrase</fullName>
    </submittedName>
</protein>
<sequence>MKDTRMTEQKKTRRAEPINRRVAADGTISYWFRVDLGIQPDGRRVRQRHTYPTLKEARAAYRRISTEVASGTHVAPREVTVGEYVTEWLAGRRNVRPNTLAGYRDSLRPVIDTLGDIKLQKLTKAQIDDLVTVRLTSGRKASRPPLSPTARAILDTVTAGGDAGVRYSEITTAFGDQGGKVLDRLREAGWVTKPRRGRYVTSPTPPASESAKGVSPVTVSSMLVLLTAALNDAVDEGLLVRNVARLVERPRETQSEMSTWTREQAAAFREHIRGDRIEALWLLSLLGLRRSEVLGLTWGAVDIEAGTVTIRQARVTVNGGAETAIGEPKSARSRRTLPVGADSEVMTALRSLRATQARERLALGGWGDDRDLVAVDATGTPLRPEAYTDTFRRLAAEAGLPRVRLHDLRHTAASLMLDNGHSPHAVAAWLGHDPGMTLRVYGHVYTDALAAAGGSLLGGRTDISRFTG</sequence>
<evidence type="ECO:0000256" key="3">
    <source>
        <dbReference type="ARBA" id="ARBA00023172"/>
    </source>
</evidence>
<dbReference type="CDD" id="cd01189">
    <property type="entry name" value="INT_ICEBs1_C_like"/>
    <property type="match status" value="1"/>
</dbReference>
<accession>A0ABR7W6T7</accession>
<gene>
    <name evidence="5" type="ORF">IDF66_02955</name>
</gene>
<dbReference type="InterPro" id="IPR013762">
    <property type="entry name" value="Integrase-like_cat_sf"/>
</dbReference>
<evidence type="ECO:0000313" key="5">
    <source>
        <dbReference type="EMBL" id="MBD1318532.1"/>
    </source>
</evidence>
<comment type="caution">
    <text evidence="5">The sequence shown here is derived from an EMBL/GenBank/DDBJ whole genome shotgun (WGS) entry which is preliminary data.</text>
</comment>
<dbReference type="PROSITE" id="PS51898">
    <property type="entry name" value="TYR_RECOMBINASE"/>
    <property type="match status" value="1"/>
</dbReference>
<dbReference type="InterPro" id="IPR011010">
    <property type="entry name" value="DNA_brk_join_enz"/>
</dbReference>
<organism evidence="5 6">
    <name type="scientific">Gordonia hankookensis</name>
    <dbReference type="NCBI Taxonomy" id="589403"/>
    <lineage>
        <taxon>Bacteria</taxon>
        <taxon>Bacillati</taxon>
        <taxon>Actinomycetota</taxon>
        <taxon>Actinomycetes</taxon>
        <taxon>Mycobacteriales</taxon>
        <taxon>Gordoniaceae</taxon>
        <taxon>Gordonia</taxon>
    </lineage>
</organism>
<dbReference type="EMBL" id="JACWMS010000001">
    <property type="protein sequence ID" value="MBD1318532.1"/>
    <property type="molecule type" value="Genomic_DNA"/>
</dbReference>
<keyword evidence="1" id="KW-0229">DNA integration</keyword>
<evidence type="ECO:0000256" key="2">
    <source>
        <dbReference type="ARBA" id="ARBA00023125"/>
    </source>
</evidence>
<dbReference type="InterPro" id="IPR010998">
    <property type="entry name" value="Integrase_recombinase_N"/>
</dbReference>
<keyword evidence="3" id="KW-0233">DNA recombination</keyword>
<dbReference type="Gene3D" id="1.10.443.10">
    <property type="entry name" value="Intergrase catalytic core"/>
    <property type="match status" value="1"/>
</dbReference>
<evidence type="ECO:0000313" key="6">
    <source>
        <dbReference type="Proteomes" id="UP000602395"/>
    </source>
</evidence>
<dbReference type="Gene3D" id="1.10.150.130">
    <property type="match status" value="1"/>
</dbReference>
<dbReference type="PANTHER" id="PTHR30349:SF91">
    <property type="entry name" value="INTA PROTEIN"/>
    <property type="match status" value="1"/>
</dbReference>
<dbReference type="Pfam" id="PF14659">
    <property type="entry name" value="Phage_int_SAM_3"/>
    <property type="match status" value="1"/>
</dbReference>
<name>A0ABR7W6T7_9ACTN</name>
<evidence type="ECO:0000259" key="4">
    <source>
        <dbReference type="PROSITE" id="PS51898"/>
    </source>
</evidence>